<evidence type="ECO:0000313" key="2">
    <source>
        <dbReference type="Proteomes" id="UP000066284"/>
    </source>
</evidence>
<dbReference type="AlphaFoldDB" id="A0A0S4KUM8"/>
<organism evidence="1 2">
    <name type="scientific">Candidatus Nitrospira inopinata</name>
    <dbReference type="NCBI Taxonomy" id="1715989"/>
    <lineage>
        <taxon>Bacteria</taxon>
        <taxon>Pseudomonadati</taxon>
        <taxon>Nitrospirota</taxon>
        <taxon>Nitrospiria</taxon>
        <taxon>Nitrospirales</taxon>
        <taxon>Nitrospiraceae</taxon>
        <taxon>Nitrospira</taxon>
    </lineage>
</organism>
<dbReference type="STRING" id="1715989.NITINOP_1932"/>
<name>A0A0S4KUM8_9BACT</name>
<dbReference type="EMBL" id="LN885086">
    <property type="protein sequence ID" value="CUQ66904.1"/>
    <property type="molecule type" value="Genomic_DNA"/>
</dbReference>
<gene>
    <name evidence="1" type="ORF">NITINOP_1932</name>
</gene>
<keyword evidence="2" id="KW-1185">Reference proteome</keyword>
<protein>
    <submittedName>
        <fullName evidence="1">Uncharacterized protein</fullName>
    </submittedName>
</protein>
<reference evidence="2" key="1">
    <citation type="submission" date="2015-09" db="EMBL/GenBank/DDBJ databases">
        <authorList>
            <person name="Daims H."/>
        </authorList>
    </citation>
    <scope>NUCLEOTIDE SEQUENCE [LARGE SCALE GENOMIC DNA]</scope>
</reference>
<evidence type="ECO:0000313" key="1">
    <source>
        <dbReference type="EMBL" id="CUQ66904.1"/>
    </source>
</evidence>
<dbReference type="Proteomes" id="UP000066284">
    <property type="component" value="Chromosome 1"/>
</dbReference>
<proteinExistence type="predicted"/>
<dbReference type="KEGG" id="nio:NITINOP_1932"/>
<sequence length="37" mass="4094">MFVGESLKWTGGKSSFMTALEQTMLTLEAEGSRPAWD</sequence>
<accession>A0A0S4KUM8</accession>